<evidence type="ECO:0000259" key="1">
    <source>
        <dbReference type="Pfam" id="PF02557"/>
    </source>
</evidence>
<reference evidence="2 3" key="1">
    <citation type="submission" date="2020-08" db="EMBL/GenBank/DDBJ databases">
        <title>Genomic Encyclopedia of Type Strains, Phase IV (KMG-IV): sequencing the most valuable type-strain genomes for metagenomic binning, comparative biology and taxonomic classification.</title>
        <authorList>
            <person name="Goeker M."/>
        </authorList>
    </citation>
    <scope>NUCLEOTIDE SEQUENCE [LARGE SCALE GENOMIC DNA]</scope>
    <source>
        <strain evidence="2 3">DSM 25966</strain>
    </source>
</reference>
<proteinExistence type="predicted"/>
<feature type="domain" description="D-alanyl-D-alanine carboxypeptidase-like core" evidence="1">
    <location>
        <begin position="10"/>
        <end position="109"/>
    </location>
</feature>
<dbReference type="GO" id="GO:0008233">
    <property type="term" value="F:peptidase activity"/>
    <property type="evidence" value="ECO:0007669"/>
    <property type="project" value="InterPro"/>
</dbReference>
<dbReference type="InterPro" id="IPR009045">
    <property type="entry name" value="Zn_M74/Hedgehog-like"/>
</dbReference>
<evidence type="ECO:0000313" key="3">
    <source>
        <dbReference type="Proteomes" id="UP000553963"/>
    </source>
</evidence>
<dbReference type="CDD" id="cd14845">
    <property type="entry name" value="L-Ala-D-Glu_peptidase_like"/>
    <property type="match status" value="1"/>
</dbReference>
<dbReference type="Pfam" id="PF02557">
    <property type="entry name" value="VanY"/>
    <property type="match status" value="1"/>
</dbReference>
<protein>
    <recommendedName>
        <fullName evidence="1">D-alanyl-D-alanine carboxypeptidase-like core domain-containing protein</fullName>
    </recommendedName>
</protein>
<accession>A0A840AKB8</accession>
<evidence type="ECO:0000313" key="2">
    <source>
        <dbReference type="EMBL" id="MBB3929723.1"/>
    </source>
</evidence>
<organism evidence="2 3">
    <name type="scientific">Kaistia hirudinis</name>
    <dbReference type="NCBI Taxonomy" id="1293440"/>
    <lineage>
        <taxon>Bacteria</taxon>
        <taxon>Pseudomonadati</taxon>
        <taxon>Pseudomonadota</taxon>
        <taxon>Alphaproteobacteria</taxon>
        <taxon>Hyphomicrobiales</taxon>
        <taxon>Kaistiaceae</taxon>
        <taxon>Kaistia</taxon>
    </lineage>
</organism>
<dbReference type="RefSeq" id="WP_183397352.1">
    <property type="nucleotide sequence ID" value="NZ_JACIDS010000001.1"/>
</dbReference>
<dbReference type="SUPFAM" id="SSF55166">
    <property type="entry name" value="Hedgehog/DD-peptidase"/>
    <property type="match status" value="1"/>
</dbReference>
<dbReference type="EMBL" id="JACIDS010000001">
    <property type="protein sequence ID" value="MBB3929723.1"/>
    <property type="molecule type" value="Genomic_DNA"/>
</dbReference>
<dbReference type="GO" id="GO:0006508">
    <property type="term" value="P:proteolysis"/>
    <property type="evidence" value="ECO:0007669"/>
    <property type="project" value="InterPro"/>
</dbReference>
<gene>
    <name evidence="2" type="ORF">GGR25_000742</name>
</gene>
<dbReference type="AlphaFoldDB" id="A0A840AKB8"/>
<name>A0A840AKB8_9HYPH</name>
<dbReference type="InterPro" id="IPR003709">
    <property type="entry name" value="VanY-like_core_dom"/>
</dbReference>
<comment type="caution">
    <text evidence="2">The sequence shown here is derived from an EMBL/GenBank/DDBJ whole genome shotgun (WGS) entry which is preliminary data.</text>
</comment>
<sequence length="184" mass="20477">MAADLKPLVPEFRKKVEALIANCAKRGIEMRPNEALRDPWRQARLWRQSSAIQEIAVAVEKLQSEGAPYLAGILTAVGPQHGPHVTNSLPGFSWHQWGEACDCFWVVDGHAEWSTTKKINGQNGYQVYAAEAGQLGLDAGGLWSKFKDWPHVQFQTAASPRKLFSVAQIDAKMKERWGTTPPKD</sequence>
<dbReference type="Gene3D" id="3.30.1380.10">
    <property type="match status" value="1"/>
</dbReference>
<dbReference type="Proteomes" id="UP000553963">
    <property type="component" value="Unassembled WGS sequence"/>
</dbReference>
<keyword evidence="3" id="KW-1185">Reference proteome</keyword>